<name>A0ABR3AJ52_PHYBL</name>
<evidence type="ECO:0000313" key="4">
    <source>
        <dbReference type="Proteomes" id="UP001448207"/>
    </source>
</evidence>
<dbReference type="Proteomes" id="UP001448207">
    <property type="component" value="Unassembled WGS sequence"/>
</dbReference>
<feature type="region of interest" description="Disordered" evidence="1">
    <location>
        <begin position="40"/>
        <end position="93"/>
    </location>
</feature>
<feature type="transmembrane region" description="Helical" evidence="2">
    <location>
        <begin position="168"/>
        <end position="194"/>
    </location>
</feature>
<dbReference type="EMBL" id="JBCLYO010000037">
    <property type="protein sequence ID" value="KAL0075282.1"/>
    <property type="molecule type" value="Genomic_DNA"/>
</dbReference>
<protein>
    <submittedName>
        <fullName evidence="3">Uncharacterized protein</fullName>
    </submittedName>
</protein>
<comment type="caution">
    <text evidence="3">The sequence shown here is derived from an EMBL/GenBank/DDBJ whole genome shotgun (WGS) entry which is preliminary data.</text>
</comment>
<accession>A0ABR3AJ52</accession>
<keyword evidence="2" id="KW-0472">Membrane</keyword>
<keyword evidence="2" id="KW-1133">Transmembrane helix</keyword>
<evidence type="ECO:0000313" key="3">
    <source>
        <dbReference type="EMBL" id="KAL0075282.1"/>
    </source>
</evidence>
<evidence type="ECO:0000256" key="2">
    <source>
        <dbReference type="SAM" id="Phobius"/>
    </source>
</evidence>
<reference evidence="3 4" key="1">
    <citation type="submission" date="2024-04" db="EMBL/GenBank/DDBJ databases">
        <title>Symmetric and asymmetric DNA N6-adenine methylation regulates different biological responses in Mucorales.</title>
        <authorList>
            <consortium name="Lawrence Berkeley National Laboratory"/>
            <person name="Lax C."/>
            <person name="Mondo S.J."/>
            <person name="Osorio-Concepcion M."/>
            <person name="Muszewska A."/>
            <person name="Corrochano-Luque M."/>
            <person name="Gutierrez G."/>
            <person name="Riley R."/>
            <person name="Lipzen A."/>
            <person name="Guo J."/>
            <person name="Hundley H."/>
            <person name="Amirebrahimi M."/>
            <person name="Ng V."/>
            <person name="Lorenzo-Gutierrez D."/>
            <person name="Binder U."/>
            <person name="Yang J."/>
            <person name="Song Y."/>
            <person name="Canovas D."/>
            <person name="Navarro E."/>
            <person name="Freitag M."/>
            <person name="Gabaldon T."/>
            <person name="Grigoriev I.V."/>
            <person name="Corrochano L.M."/>
            <person name="Nicolas F.E."/>
            <person name="Garre V."/>
        </authorList>
    </citation>
    <scope>NUCLEOTIDE SEQUENCE [LARGE SCALE GENOMIC DNA]</scope>
    <source>
        <strain evidence="3 4">L51</strain>
    </source>
</reference>
<keyword evidence="2" id="KW-0812">Transmembrane</keyword>
<sequence>MDLDGDRWAKVIIIIYTTMSILQTLSLIMLHKQMSAFSIKEDEDEKIRNDDGDSTSTEGEDEKTLPNHEDSVSTEDEDKKTQPNDGDSTSVEDGRKHFELSTDILDHEDVSISSMFIGSAASLLIGIWADYNSHSVTEWLVLSWIISPFIITLIIFTAVIIDNDILGILLIIITVIASVCVIGCLIGATIIGYLPK</sequence>
<feature type="transmembrane region" description="Helical" evidence="2">
    <location>
        <begin position="141"/>
        <end position="161"/>
    </location>
</feature>
<feature type="transmembrane region" description="Helical" evidence="2">
    <location>
        <begin position="110"/>
        <end position="129"/>
    </location>
</feature>
<proteinExistence type="predicted"/>
<gene>
    <name evidence="3" type="ORF">J3Q64DRAFT_1775794</name>
</gene>
<feature type="compositionally biased region" description="Basic and acidic residues" evidence="1">
    <location>
        <begin position="62"/>
        <end position="82"/>
    </location>
</feature>
<evidence type="ECO:0000256" key="1">
    <source>
        <dbReference type="SAM" id="MobiDB-lite"/>
    </source>
</evidence>
<keyword evidence="4" id="KW-1185">Reference proteome</keyword>
<organism evidence="3 4">
    <name type="scientific">Phycomyces blakesleeanus</name>
    <dbReference type="NCBI Taxonomy" id="4837"/>
    <lineage>
        <taxon>Eukaryota</taxon>
        <taxon>Fungi</taxon>
        <taxon>Fungi incertae sedis</taxon>
        <taxon>Mucoromycota</taxon>
        <taxon>Mucoromycotina</taxon>
        <taxon>Mucoromycetes</taxon>
        <taxon>Mucorales</taxon>
        <taxon>Phycomycetaceae</taxon>
        <taxon>Phycomyces</taxon>
    </lineage>
</organism>
<feature type="transmembrane region" description="Helical" evidence="2">
    <location>
        <begin position="12"/>
        <end position="30"/>
    </location>
</feature>